<keyword evidence="2" id="KW-1185">Reference proteome</keyword>
<dbReference type="Proteomes" id="UP000799538">
    <property type="component" value="Unassembled WGS sequence"/>
</dbReference>
<name>A0A6A6GMK5_9PEZI</name>
<evidence type="ECO:0000313" key="2">
    <source>
        <dbReference type="Proteomes" id="UP000799538"/>
    </source>
</evidence>
<organism evidence="1 2">
    <name type="scientific">Elsinoe ampelina</name>
    <dbReference type="NCBI Taxonomy" id="302913"/>
    <lineage>
        <taxon>Eukaryota</taxon>
        <taxon>Fungi</taxon>
        <taxon>Dikarya</taxon>
        <taxon>Ascomycota</taxon>
        <taxon>Pezizomycotina</taxon>
        <taxon>Dothideomycetes</taxon>
        <taxon>Dothideomycetidae</taxon>
        <taxon>Myriangiales</taxon>
        <taxon>Elsinoaceae</taxon>
        <taxon>Elsinoe</taxon>
    </lineage>
</organism>
<dbReference type="OrthoDB" id="10521048at2759"/>
<proteinExistence type="predicted"/>
<accession>A0A6A6GMK5</accession>
<sequence length="91" mass="10158">MPLLDERQTRPALSLRSLLSSLGDIQLITGLAVLLHAYLNLCTISIHHFSTSLDLARLRLNSTLLSLLESHDDVVRRLYRNTGHLLLGGML</sequence>
<evidence type="ECO:0000313" key="1">
    <source>
        <dbReference type="EMBL" id="KAF2226799.1"/>
    </source>
</evidence>
<gene>
    <name evidence="1" type="ORF">BDZ85DRAFT_256781</name>
</gene>
<dbReference type="EMBL" id="ML992502">
    <property type="protein sequence ID" value="KAF2226799.1"/>
    <property type="molecule type" value="Genomic_DNA"/>
</dbReference>
<protein>
    <submittedName>
        <fullName evidence="1">Uncharacterized protein</fullName>
    </submittedName>
</protein>
<dbReference type="AlphaFoldDB" id="A0A6A6GMK5"/>
<reference evidence="2" key="1">
    <citation type="journal article" date="2020" name="Stud. Mycol.">
        <title>101 Dothideomycetes genomes: A test case for predicting lifestyles and emergence of pathogens.</title>
        <authorList>
            <person name="Haridas S."/>
            <person name="Albert R."/>
            <person name="Binder M."/>
            <person name="Bloem J."/>
            <person name="LaButti K."/>
            <person name="Salamov A."/>
            <person name="Andreopoulos B."/>
            <person name="Baker S."/>
            <person name="Barry K."/>
            <person name="Bills G."/>
            <person name="Bluhm B."/>
            <person name="Cannon C."/>
            <person name="Castanera R."/>
            <person name="Culley D."/>
            <person name="Daum C."/>
            <person name="Ezra D."/>
            <person name="Gonzalez J."/>
            <person name="Henrissat B."/>
            <person name="Kuo A."/>
            <person name="Liang C."/>
            <person name="Lipzen A."/>
            <person name="Lutzoni F."/>
            <person name="Magnuson J."/>
            <person name="Mondo S."/>
            <person name="Nolan M."/>
            <person name="Ohm R."/>
            <person name="Pangilinan J."/>
            <person name="Park H.-J."/>
            <person name="Ramirez L."/>
            <person name="Alfaro M."/>
            <person name="Sun H."/>
            <person name="Tritt A."/>
            <person name="Yoshinaga Y."/>
            <person name="Zwiers L.-H."/>
            <person name="Turgeon B."/>
            <person name="Goodwin S."/>
            <person name="Spatafora J."/>
            <person name="Crous P."/>
            <person name="Grigoriev I."/>
        </authorList>
    </citation>
    <scope>NUCLEOTIDE SEQUENCE [LARGE SCALE GENOMIC DNA]</scope>
    <source>
        <strain evidence="2">CECT 20119</strain>
    </source>
</reference>